<dbReference type="InterPro" id="IPR013783">
    <property type="entry name" value="Ig-like_fold"/>
</dbReference>
<dbReference type="Gene3D" id="2.60.40.10">
    <property type="entry name" value="Immunoglobulins"/>
    <property type="match status" value="1"/>
</dbReference>
<evidence type="ECO:0000256" key="2">
    <source>
        <dbReference type="SAM" id="SignalP"/>
    </source>
</evidence>
<dbReference type="RefSeq" id="WP_187319138.1">
    <property type="nucleotide sequence ID" value="NZ_JACSCY010000004.1"/>
</dbReference>
<dbReference type="Proteomes" id="UP000622017">
    <property type="component" value="Unassembled WGS sequence"/>
</dbReference>
<keyword evidence="2" id="KW-0732">Signal</keyword>
<evidence type="ECO:0000313" key="4">
    <source>
        <dbReference type="EMBL" id="MBC6610861.1"/>
    </source>
</evidence>
<organism evidence="4 5">
    <name type="scientific">Hymenobacter citatus</name>
    <dbReference type="NCBI Taxonomy" id="2763506"/>
    <lineage>
        <taxon>Bacteria</taxon>
        <taxon>Pseudomonadati</taxon>
        <taxon>Bacteroidota</taxon>
        <taxon>Cytophagia</taxon>
        <taxon>Cytophagales</taxon>
        <taxon>Hymenobacteraceae</taxon>
        <taxon>Hymenobacter</taxon>
    </lineage>
</organism>
<evidence type="ECO:0000313" key="5">
    <source>
        <dbReference type="Proteomes" id="UP000622017"/>
    </source>
</evidence>
<proteinExistence type="predicted"/>
<comment type="caution">
    <text evidence="4">The sequence shown here is derived from an EMBL/GenBank/DDBJ whole genome shotgun (WGS) entry which is preliminary data.</text>
</comment>
<dbReference type="Pfam" id="PF18962">
    <property type="entry name" value="Por_Secre_tail"/>
    <property type="match status" value="1"/>
</dbReference>
<gene>
    <name evidence="4" type="ORF">H8B15_07995</name>
</gene>
<feature type="chain" id="PRO_5047169985" evidence="2">
    <location>
        <begin position="27"/>
        <end position="778"/>
    </location>
</feature>
<evidence type="ECO:0000259" key="3">
    <source>
        <dbReference type="Pfam" id="PF18962"/>
    </source>
</evidence>
<name>A0ABR7MIE2_9BACT</name>
<dbReference type="EMBL" id="JACSCY010000004">
    <property type="protein sequence ID" value="MBC6610861.1"/>
    <property type="molecule type" value="Genomic_DNA"/>
</dbReference>
<keyword evidence="5" id="KW-1185">Reference proteome</keyword>
<sequence length="778" mass="82558">MKHLYLTRKVLSALFLLVLAVGSVKAQFRTVTVNGNVDQAKYGGGQNTTPTNVPGRQLVWHMTWDATNLYVGITDINNISGDQEATVIYLDKNPLPIVNGGANKDGSIQAFNQGEGYDGTGGILPFRADVVFFVRGDYQEFRLSDGNGGWTGTQGGFATTKFVEGENATREFSIPWSKIGGLPKSFNFLGYTTVPKNRNASNGKTGYIYGQIPTNTVLGLEGPGIIGREAKFVRYYTVSTTGDDNVNSTASGSTGPFSRNSYTNTEGNRSDFGSIQVYDFTVNKTEFTPGTTPQLTVTRGDNVNGNSVPWNILGSLTVGTNSVVSAGRSSDDITVGGNFTVNDGGTFSQNSAGLSVGGNFSTPGTFNAGSQTLVLNGDTPQDIVSVASFNSVSFTGSGQKNLTDNLSINGNISLGAGAVLNTIRTVNGNTTNYTLNLQPGSRLNEANSGGGGYVLGYVQAQGNLSTPNTEVIFNNIGIRIRPSGNSFETLPGSTTVLRRTGFAQAGPNNSKSITRQYKVTPANNKVLASTLIFGYRDAYPNQPAATNGELNSIPESQLRVFRSEFENTPPYERLGGLVDASANTVTVTGEFSLNGYFTLGDGNAPLPVELVAFTGQLEGSAVRLNWATASEKNNKGFEVQRSVGDDQWFTLGFVAGHGSTSQRNAYAYRDANAPEGKAYYRLRQIDNDGTESFSPVVTIAVPAGNSPALVLSPVPTPDVLNISGLGSGAHVAEVYDMMGKRVLTHSFKDQTTSVSVANLPSGLYVVQVQGKKSKFVKQ</sequence>
<evidence type="ECO:0000256" key="1">
    <source>
        <dbReference type="SAM" id="MobiDB-lite"/>
    </source>
</evidence>
<reference evidence="4 5" key="1">
    <citation type="submission" date="2020-08" db="EMBL/GenBank/DDBJ databases">
        <title>Hymenobacter sp.</title>
        <authorList>
            <person name="Kim M.K."/>
        </authorList>
    </citation>
    <scope>NUCLEOTIDE SEQUENCE [LARGE SCALE GENOMIC DNA]</scope>
    <source>
        <strain evidence="4 5">BT507</strain>
    </source>
</reference>
<protein>
    <submittedName>
        <fullName evidence="4">T9SS type A sorting domain-containing protein</fullName>
    </submittedName>
</protein>
<dbReference type="NCBIfam" id="TIGR04183">
    <property type="entry name" value="Por_Secre_tail"/>
    <property type="match status" value="1"/>
</dbReference>
<feature type="domain" description="Secretion system C-terminal sorting" evidence="3">
    <location>
        <begin position="713"/>
        <end position="777"/>
    </location>
</feature>
<dbReference type="InterPro" id="IPR026444">
    <property type="entry name" value="Secre_tail"/>
</dbReference>
<feature type="signal peptide" evidence="2">
    <location>
        <begin position="1"/>
        <end position="26"/>
    </location>
</feature>
<accession>A0ABR7MIE2</accession>
<feature type="region of interest" description="Disordered" evidence="1">
    <location>
        <begin position="243"/>
        <end position="268"/>
    </location>
</feature>